<sequence>MSAPRIVILGSGFAALTAVRELRRRRVGADITVVSPNPVLTYLPSLIWVPAGLRRAEDLTIPLTGFFARHGVRHIAATVEQVTDGGRRVHTSGGVIENDVLLIATGGRYIRKLPGIENAFIPCEGIAVAEALRLHLAALARGTIAVGFGANPQEPSAVRGGPMFEFLFGLDTLLRRQGRREAVDLVFFNASTQPGQRLGPKAVGGLLKEMERRGIKTHLGHKPLRFTPDRVVTEGGEIPADLILFMPGLTGPAWLSESCLPLSPGGFVAADATCAVQGLDDVYVAGDAGSFPGPDWMPKQAHQADLQARAAARNIAAALAGRPERETFRPELVCIVDTLDAGMLVFRDTRRNFALPRLGPLHHVKRMFEAHYLSAYRAA</sequence>
<dbReference type="PANTHER" id="PTHR43755:SF1">
    <property type="entry name" value="FAD-DEPENDENT PYRIDINE NUCLEOTIDE-DISULPHIDE OXIDOREDUCTASE"/>
    <property type="match status" value="1"/>
</dbReference>
<reference evidence="2 3" key="1">
    <citation type="submission" date="2024-02" db="EMBL/GenBank/DDBJ databases">
        <title>Expansion and revision of Xanthobacter and proposal of Roseixanthobacter gen. nov.</title>
        <authorList>
            <person name="Soltysiak M.P.M."/>
            <person name="Jalihal A."/>
            <person name="Ory A."/>
            <person name="Chrisophersen C."/>
            <person name="Lee A.D."/>
            <person name="Boulton J."/>
            <person name="Springer M."/>
        </authorList>
    </citation>
    <scope>NUCLEOTIDE SEQUENCE [LARGE SCALE GENOMIC DNA]</scope>
    <source>
        <strain evidence="2 3">CB5</strain>
    </source>
</reference>
<comment type="caution">
    <text evidence="2">The sequence shown here is derived from an EMBL/GenBank/DDBJ whole genome shotgun (WGS) entry which is preliminary data.</text>
</comment>
<dbReference type="InterPro" id="IPR023753">
    <property type="entry name" value="FAD/NAD-binding_dom"/>
</dbReference>
<protein>
    <submittedName>
        <fullName evidence="2">FAD-dependent oxidoreductase</fullName>
    </submittedName>
</protein>
<dbReference type="SUPFAM" id="SSF51905">
    <property type="entry name" value="FAD/NAD(P)-binding domain"/>
    <property type="match status" value="1"/>
</dbReference>
<dbReference type="RefSeq" id="WP_394010149.1">
    <property type="nucleotide sequence ID" value="NZ_JBAFUR010000009.1"/>
</dbReference>
<feature type="domain" description="FAD/NAD(P)-binding" evidence="1">
    <location>
        <begin position="5"/>
        <end position="304"/>
    </location>
</feature>
<evidence type="ECO:0000259" key="1">
    <source>
        <dbReference type="Pfam" id="PF07992"/>
    </source>
</evidence>
<dbReference type="InterPro" id="IPR052541">
    <property type="entry name" value="SQRD"/>
</dbReference>
<dbReference type="InterPro" id="IPR036188">
    <property type="entry name" value="FAD/NAD-bd_sf"/>
</dbReference>
<keyword evidence="3" id="KW-1185">Reference proteome</keyword>
<evidence type="ECO:0000313" key="2">
    <source>
        <dbReference type="EMBL" id="MFG1255175.1"/>
    </source>
</evidence>
<proteinExistence type="predicted"/>
<dbReference type="PANTHER" id="PTHR43755">
    <property type="match status" value="1"/>
</dbReference>
<evidence type="ECO:0000313" key="3">
    <source>
        <dbReference type="Proteomes" id="UP001604043"/>
    </source>
</evidence>
<organism evidence="2 3">
    <name type="scientific">Xanthobacter aminoxidans</name>
    <dbReference type="NCBI Taxonomy" id="186280"/>
    <lineage>
        <taxon>Bacteria</taxon>
        <taxon>Pseudomonadati</taxon>
        <taxon>Pseudomonadota</taxon>
        <taxon>Alphaproteobacteria</taxon>
        <taxon>Hyphomicrobiales</taxon>
        <taxon>Xanthobacteraceae</taxon>
        <taxon>Xanthobacter</taxon>
    </lineage>
</organism>
<dbReference type="EMBL" id="JBAFUR010000009">
    <property type="protein sequence ID" value="MFG1255175.1"/>
    <property type="molecule type" value="Genomic_DNA"/>
</dbReference>
<accession>A0ABW6ZMV1</accession>
<dbReference type="Pfam" id="PF07992">
    <property type="entry name" value="Pyr_redox_2"/>
    <property type="match status" value="1"/>
</dbReference>
<name>A0ABW6ZMV1_9HYPH</name>
<dbReference type="Gene3D" id="3.50.50.100">
    <property type="match status" value="1"/>
</dbReference>
<dbReference type="Proteomes" id="UP001604043">
    <property type="component" value="Unassembled WGS sequence"/>
</dbReference>
<gene>
    <name evidence="2" type="ORF">V5F30_23400</name>
</gene>